<name>A0A5B1L9P5_9ACTN</name>
<dbReference type="InterPro" id="IPR013783">
    <property type="entry name" value="Ig-like_fold"/>
</dbReference>
<dbReference type="InterPro" id="IPR047971">
    <property type="entry name" value="ExeM-like"/>
</dbReference>
<dbReference type="CDD" id="cd10283">
    <property type="entry name" value="MnuA_DNase1-like"/>
    <property type="match status" value="1"/>
</dbReference>
<organism evidence="3 4">
    <name type="scientific">Nocardioides humilatus</name>
    <dbReference type="NCBI Taxonomy" id="2607660"/>
    <lineage>
        <taxon>Bacteria</taxon>
        <taxon>Bacillati</taxon>
        <taxon>Actinomycetota</taxon>
        <taxon>Actinomycetes</taxon>
        <taxon>Propionibacteriales</taxon>
        <taxon>Nocardioidaceae</taxon>
        <taxon>Nocardioides</taxon>
    </lineage>
</organism>
<dbReference type="EMBL" id="VUJV01000006">
    <property type="protein sequence ID" value="KAA1417004.1"/>
    <property type="molecule type" value="Genomic_DNA"/>
</dbReference>
<feature type="region of interest" description="Disordered" evidence="1">
    <location>
        <begin position="164"/>
        <end position="200"/>
    </location>
</feature>
<evidence type="ECO:0000313" key="4">
    <source>
        <dbReference type="Proteomes" id="UP000325003"/>
    </source>
</evidence>
<dbReference type="SUPFAM" id="SSF56219">
    <property type="entry name" value="DNase I-like"/>
    <property type="match status" value="1"/>
</dbReference>
<dbReference type="NCBIfam" id="NF033681">
    <property type="entry name" value="ExeM_NucH_DNase"/>
    <property type="match status" value="1"/>
</dbReference>
<proteinExistence type="predicted"/>
<accession>A0A5B1L9P5</accession>
<gene>
    <name evidence="3" type="ORF">F0U44_17640</name>
</gene>
<comment type="caution">
    <text evidence="3">The sequence shown here is derived from an EMBL/GenBank/DDBJ whole genome shotgun (WGS) entry which is preliminary data.</text>
</comment>
<evidence type="ECO:0000313" key="3">
    <source>
        <dbReference type="EMBL" id="KAA1417004.1"/>
    </source>
</evidence>
<evidence type="ECO:0000259" key="2">
    <source>
        <dbReference type="Pfam" id="PF16640"/>
    </source>
</evidence>
<feature type="compositionally biased region" description="Polar residues" evidence="1">
    <location>
        <begin position="164"/>
        <end position="182"/>
    </location>
</feature>
<dbReference type="Gene3D" id="3.60.10.10">
    <property type="entry name" value="Endonuclease/exonuclease/phosphatase"/>
    <property type="match status" value="1"/>
</dbReference>
<dbReference type="InterPro" id="IPR036691">
    <property type="entry name" value="Endo/exonu/phosph_ase_sf"/>
</dbReference>
<dbReference type="CDD" id="cd04486">
    <property type="entry name" value="YhcR_OBF_like"/>
    <property type="match status" value="1"/>
</dbReference>
<dbReference type="Pfam" id="PF16640">
    <property type="entry name" value="Big_3_5"/>
    <property type="match status" value="1"/>
</dbReference>
<dbReference type="GO" id="GO:0005975">
    <property type="term" value="P:carbohydrate metabolic process"/>
    <property type="evidence" value="ECO:0007669"/>
    <property type="project" value="UniProtKB-ARBA"/>
</dbReference>
<evidence type="ECO:0000256" key="1">
    <source>
        <dbReference type="SAM" id="MobiDB-lite"/>
    </source>
</evidence>
<reference evidence="3 4" key="1">
    <citation type="submission" date="2019-09" db="EMBL/GenBank/DDBJ databases">
        <title>Nocardioides panacisoli sp. nov., isolated from the soil of a ginseng field.</title>
        <authorList>
            <person name="Cho C."/>
        </authorList>
    </citation>
    <scope>NUCLEOTIDE SEQUENCE [LARGE SCALE GENOMIC DNA]</scope>
    <source>
        <strain evidence="3 4">BN130099</strain>
    </source>
</reference>
<feature type="domain" description="Bacterial Ig-like" evidence="2">
    <location>
        <begin position="926"/>
        <end position="1011"/>
    </location>
</feature>
<sequence>MSSARQVIGGVLGLGLTTTGLALGLAPSPAHAVTGVFISEIHYDNSGTDAGEFVEVTAPAGTDLSTYAIVRYNGSNPTAGAVYTTPAASNSLTGTAANQLDGWGTGVVNYPVDGLQNGTADGIALTHNGTLVEFLSWEGSMTASGGAANGQTSVDIGVAEGSATTAGQSLQRQVDGSWTGPATATKGAPNGYSGGGGGGDLAAVTEPNASATVDVAMADVVLEATGGTPPYSWATASTLPAGVSLSSAGVLSGIPGATGTFPITATVTDDVDATDDVAFTLTVNEEGAATAIADVQGTGSASPMVGDTVTVEGVVTATYPTGGFNGFYIQTAGADTTPGASDGVFVFSGGPFDESTLDLGDSVSVTGAVAEFSGLTEINMTSVSAIGDLGDVVPNTVVPGTGCALPGTSCSTTAAIDTAKEEFEGEVFQPTDTYTLTDVYDGGPYTGGGATNFNNVGELGLAGNSTLPLVAPTEIIDAQATGAIAARKAYNDAHRVILDDGSSTTYWNTANNATGKDTPMPWFTPTNQVRVGAAVTFEQPVVLDYRFGWKLQPVHQVVGAGSELVSFEQDRQATPTDVGGDIKLATFNVLNYFTTLGATFGGCSSYKDRANQPIAVNQCPTGGPRGAWNDANFQRQQAKIVTAINILGADIVSVEEIENSLVVDGHNRDEALAALVTALNADAGAGTWDYVDSPAEASTVANEAEQDVIRTAFIYKPDTVELVGAADMLFPDSDPTEAFANAREPFAQAFKVAGADDADGFAVIANHFKSKGSGTDDGTGQGASNPSRIAQAEVLSGYAEDFAAARGVEAIFLTGDFNAYSEEDPMQVLYDAGFDELSPANKWSYSFDGQSGSLDHVLANAAAVDLVDGVDIWETNANETVFNLYSRYNYNATNLYNNGAFGASDHNPALIGIDAPGAVAVTTVTGTDSQQSYGKPGTMQVTVTDSAGHTPAGYVSLKSGSTALGSGVLSGGVATASIAAKKLGVGTHTVTITYAGDGTTEPGTGTATLTVVKATPAIVRSRTTVEYGDAASVPVRVTASGVVPGGTVTLSVGGTEIGNGTLVNGAVDVDVAAQALPASPTGYLVDVAYSGNGFVAAATGTVVLVVQKTATTVTGTDTTMTAGQLGHMAVSVTTATGVVATGKVVLIVNGTTIGAATLSGGSATVTILRNKVPASGTPYDVTVKYNGDVSMKQSTDTVQLTVNP</sequence>
<dbReference type="Proteomes" id="UP000325003">
    <property type="component" value="Unassembled WGS sequence"/>
</dbReference>
<dbReference type="GO" id="GO:0004519">
    <property type="term" value="F:endonuclease activity"/>
    <property type="evidence" value="ECO:0007669"/>
    <property type="project" value="UniProtKB-KW"/>
</dbReference>
<protein>
    <submittedName>
        <fullName evidence="3">ExeM/NucH family extracellular endonuclease</fullName>
    </submittedName>
</protein>
<dbReference type="Gene3D" id="2.60.40.10">
    <property type="entry name" value="Immunoglobulins"/>
    <property type="match status" value="3"/>
</dbReference>
<keyword evidence="3" id="KW-0255">Endonuclease</keyword>
<keyword evidence="4" id="KW-1185">Reference proteome</keyword>
<dbReference type="PANTHER" id="PTHR42834">
    <property type="entry name" value="ENDONUCLEASE/EXONUCLEASE/PHOSPHATASE FAMILY PROTEIN (AFU_ORTHOLOGUE AFUA_3G09210)"/>
    <property type="match status" value="1"/>
</dbReference>
<dbReference type="RefSeq" id="WP_149729674.1">
    <property type="nucleotide sequence ID" value="NZ_VUJV01000006.1"/>
</dbReference>
<dbReference type="PANTHER" id="PTHR42834:SF1">
    <property type="entry name" value="ENDONUCLEASE_EXONUCLEASE_PHOSPHATASE FAMILY PROTEIN (AFU_ORTHOLOGUE AFUA_3G09210)"/>
    <property type="match status" value="1"/>
</dbReference>
<dbReference type="InterPro" id="IPR032109">
    <property type="entry name" value="Big_3_5"/>
</dbReference>
<reference evidence="3 4" key="2">
    <citation type="submission" date="2019-09" db="EMBL/GenBank/DDBJ databases">
        <authorList>
            <person name="Jin C."/>
        </authorList>
    </citation>
    <scope>NUCLEOTIDE SEQUENCE [LARGE SCALE GENOMIC DNA]</scope>
    <source>
        <strain evidence="3 4">BN130099</strain>
    </source>
</reference>
<dbReference type="AlphaFoldDB" id="A0A5B1L9P5"/>
<keyword evidence="3" id="KW-0378">Hydrolase</keyword>
<keyword evidence="3" id="KW-0540">Nuclease</keyword>